<protein>
    <submittedName>
        <fullName evidence="5">Sporulation protein</fullName>
    </submittedName>
</protein>
<proteinExistence type="predicted"/>
<dbReference type="Gene3D" id="1.10.101.10">
    <property type="entry name" value="PGBD-like superfamily/PGBD"/>
    <property type="match status" value="4"/>
</dbReference>
<dbReference type="PANTHER" id="PTHR41533">
    <property type="entry name" value="L,D-TRANSPEPTIDASE HI_1667-RELATED"/>
    <property type="match status" value="1"/>
</dbReference>
<dbReference type="Pfam" id="PF01471">
    <property type="entry name" value="PG_binding_1"/>
    <property type="match status" value="4"/>
</dbReference>
<dbReference type="GO" id="GO:0030435">
    <property type="term" value="P:sporulation resulting in formation of a cellular spore"/>
    <property type="evidence" value="ECO:0007669"/>
    <property type="project" value="InterPro"/>
</dbReference>
<feature type="domain" description="Peptidoglycan binding-like" evidence="3">
    <location>
        <begin position="34"/>
        <end position="91"/>
    </location>
</feature>
<dbReference type="InterPro" id="IPR013486">
    <property type="entry name" value="SpoIID/LytB"/>
</dbReference>
<dbReference type="PANTHER" id="PTHR41533:SF1">
    <property type="entry name" value="L,D-TRANSPEPTIDASE YCBB-RELATED"/>
    <property type="match status" value="1"/>
</dbReference>
<feature type="chain" id="PRO_5017008219" evidence="2">
    <location>
        <begin position="26"/>
        <end position="780"/>
    </location>
</feature>
<dbReference type="InterPro" id="IPR036366">
    <property type="entry name" value="PGBDSf"/>
</dbReference>
<dbReference type="SUPFAM" id="SSF47090">
    <property type="entry name" value="PGBD-like"/>
    <property type="match status" value="4"/>
</dbReference>
<evidence type="ECO:0000313" key="5">
    <source>
        <dbReference type="EMBL" id="HBT49555.1"/>
    </source>
</evidence>
<feature type="domain" description="Peptidoglycan binding-like" evidence="3">
    <location>
        <begin position="135"/>
        <end position="191"/>
    </location>
</feature>
<keyword evidence="2" id="KW-0732">Signal</keyword>
<dbReference type="NCBIfam" id="TIGR02669">
    <property type="entry name" value="SpoIID_LytB"/>
    <property type="match status" value="1"/>
</dbReference>
<reference evidence="5 6" key="1">
    <citation type="journal article" date="2018" name="Nat. Biotechnol.">
        <title>A standardized bacterial taxonomy based on genome phylogeny substantially revises the tree of life.</title>
        <authorList>
            <person name="Parks D.H."/>
            <person name="Chuvochina M."/>
            <person name="Waite D.W."/>
            <person name="Rinke C."/>
            <person name="Skarshewski A."/>
            <person name="Chaumeil P.A."/>
            <person name="Hugenholtz P."/>
        </authorList>
    </citation>
    <scope>NUCLEOTIDE SEQUENCE [LARGE SCALE GENOMIC DNA]</scope>
    <source>
        <strain evidence="5">UBA12544</strain>
    </source>
</reference>
<dbReference type="RefSeq" id="WP_278429141.1">
    <property type="nucleotide sequence ID" value="NZ_DOLB01000101.1"/>
</dbReference>
<feature type="compositionally biased region" description="Low complexity" evidence="1">
    <location>
        <begin position="216"/>
        <end position="227"/>
    </location>
</feature>
<feature type="domain" description="Sporulation stage II protein D amidase enhancer LytB N-terminal" evidence="4">
    <location>
        <begin position="571"/>
        <end position="657"/>
    </location>
</feature>
<dbReference type="EMBL" id="DOLB01000101">
    <property type="protein sequence ID" value="HBT49555.1"/>
    <property type="molecule type" value="Genomic_DNA"/>
</dbReference>
<dbReference type="AlphaFoldDB" id="A0A357VME7"/>
<gene>
    <name evidence="5" type="ORF">DEA61_06975</name>
</gene>
<sequence length="780" mass="85882">MEKKKVAVFLLSSSLVLSMANTAYAATILKYGMRSPEVRKLQENLNRLGYFVTSTPTDYFGPATLNALIKFQKDSNLVPDGIYGPSTEKVLLEKLNAFSGKNVSSPPQTSNTSNSSATQTVAQATFSRTLRYGMQGEDVKFLQSILNKLGFDVGTPDGIFGFKTQNAVVQFQKANGLVADGIVGPATQKVLLQKVNASSPSRGDEKREEVQTTLPSSSNGSGKGISNGDRNAIFNKVLKYGMRGEEVKLLQQYLNKLGFDAGAPDGIFGGKTRQAVINFQKSANLEADGIVGPMTWQALISRLNVTLPSRGDVNRDNPQNQKEDQIQFPTPFTRELKVGLQGDDVKLLQGMLSELKYYDGDVTGTYDDVTSNAVRSFQQYYSLNPTGIADVDTLKKLLEVDAQVKAVKGFYVQGKGGYGHGVGMTQFGAKGMAEQGFKYDEIIKYYYTGVDINKVDTSNVNVKVKISLDVTSQDIKITSSQPYNVIYKVKDDSTGQIIEKQETFLPDSVTSINYLDGNILIANSQSPEIRTSVDMVKIVPTNDGVLFYVNKARPYEGEFRIYPNPNSIPSGLDLINVLPIEEYLRGVVPAEMSPSWPEEALKAQILAARTYALVRIKDENIFDVYDTTLSQVYKGISIADPKIDQLIESTKGEVVTYGGKLADTVYSASAGGYTVDSFFAWKKDVPYLKGKPDPYDTSKYTTYWWNVSISRSQIEKAYPQIGAVLNVEITKKMFERPIEIKITGTKGIITVGNDDFRKAIEDAAGQKLFASEYFDIVIQN</sequence>
<evidence type="ECO:0000259" key="3">
    <source>
        <dbReference type="Pfam" id="PF01471"/>
    </source>
</evidence>
<feature type="domain" description="Peptidoglycan binding-like" evidence="3">
    <location>
        <begin position="341"/>
        <end position="397"/>
    </location>
</feature>
<dbReference type="InterPro" id="IPR052905">
    <property type="entry name" value="LD-transpeptidase_YkuD-like"/>
</dbReference>
<evidence type="ECO:0000259" key="4">
    <source>
        <dbReference type="Pfam" id="PF08486"/>
    </source>
</evidence>
<dbReference type="InterPro" id="IPR036365">
    <property type="entry name" value="PGBD-like_sf"/>
</dbReference>
<evidence type="ECO:0000256" key="2">
    <source>
        <dbReference type="SAM" id="SignalP"/>
    </source>
</evidence>
<evidence type="ECO:0000313" key="6">
    <source>
        <dbReference type="Proteomes" id="UP000264445"/>
    </source>
</evidence>
<dbReference type="InterPro" id="IPR013693">
    <property type="entry name" value="SpoIID/LytB_N"/>
</dbReference>
<evidence type="ECO:0000256" key="1">
    <source>
        <dbReference type="SAM" id="MobiDB-lite"/>
    </source>
</evidence>
<feature type="signal peptide" evidence="2">
    <location>
        <begin position="1"/>
        <end position="25"/>
    </location>
</feature>
<feature type="region of interest" description="Disordered" evidence="1">
    <location>
        <begin position="195"/>
        <end position="227"/>
    </location>
</feature>
<dbReference type="Pfam" id="PF08486">
    <property type="entry name" value="SpoIID"/>
    <property type="match status" value="1"/>
</dbReference>
<dbReference type="Proteomes" id="UP000264445">
    <property type="component" value="Unassembled WGS sequence"/>
</dbReference>
<feature type="domain" description="Peptidoglycan binding-like" evidence="3">
    <location>
        <begin position="243"/>
        <end position="299"/>
    </location>
</feature>
<name>A0A357VME7_9THEO</name>
<comment type="caution">
    <text evidence="5">The sequence shown here is derived from an EMBL/GenBank/DDBJ whole genome shotgun (WGS) entry which is preliminary data.</text>
</comment>
<organism evidence="5 6">
    <name type="scientific">Caldanaerobacter subterraneus</name>
    <dbReference type="NCBI Taxonomy" id="911092"/>
    <lineage>
        <taxon>Bacteria</taxon>
        <taxon>Bacillati</taxon>
        <taxon>Bacillota</taxon>
        <taxon>Clostridia</taxon>
        <taxon>Thermoanaerobacterales</taxon>
        <taxon>Thermoanaerobacteraceae</taxon>
        <taxon>Caldanaerobacter</taxon>
    </lineage>
</organism>
<accession>A0A357VME7</accession>
<dbReference type="InterPro" id="IPR002477">
    <property type="entry name" value="Peptidoglycan-bd-like"/>
</dbReference>